<evidence type="ECO:0000256" key="2">
    <source>
        <dbReference type="ARBA" id="ARBA00022692"/>
    </source>
</evidence>
<feature type="region of interest" description="Disordered" evidence="6">
    <location>
        <begin position="1"/>
        <end position="22"/>
    </location>
</feature>
<dbReference type="Gene3D" id="3.40.50.1000">
    <property type="entry name" value="HAD superfamily/HAD-like"/>
    <property type="match status" value="1"/>
</dbReference>
<feature type="transmembrane region" description="Helical" evidence="7">
    <location>
        <begin position="729"/>
        <end position="748"/>
    </location>
</feature>
<dbReference type="Proteomes" id="UP001055025">
    <property type="component" value="Unassembled WGS sequence"/>
</dbReference>
<feature type="transmembrane region" description="Helical" evidence="7">
    <location>
        <begin position="754"/>
        <end position="776"/>
    </location>
</feature>
<feature type="transmembrane region" description="Helical" evidence="7">
    <location>
        <begin position="698"/>
        <end position="717"/>
    </location>
</feature>
<dbReference type="Pfam" id="PF00122">
    <property type="entry name" value="E1-E2_ATPase"/>
    <property type="match status" value="1"/>
</dbReference>
<dbReference type="Gene3D" id="3.40.1110.10">
    <property type="entry name" value="Calcium-transporting ATPase, cytoplasmic domain N"/>
    <property type="match status" value="1"/>
</dbReference>
<dbReference type="RefSeq" id="WP_265590794.1">
    <property type="nucleotide sequence ID" value="NZ_BQKC01000001.1"/>
</dbReference>
<dbReference type="Pfam" id="PF00702">
    <property type="entry name" value="Hydrolase"/>
    <property type="match status" value="1"/>
</dbReference>
<feature type="transmembrane region" description="Helical" evidence="7">
    <location>
        <begin position="672"/>
        <end position="692"/>
    </location>
</feature>
<protein>
    <submittedName>
        <fullName evidence="9">Magnesium-transporting ATPase</fullName>
    </submittedName>
</protein>
<feature type="transmembrane region" description="Helical" evidence="7">
    <location>
        <begin position="224"/>
        <end position="246"/>
    </location>
</feature>
<dbReference type="InterPro" id="IPR023299">
    <property type="entry name" value="ATPase_P-typ_cyto_dom_N"/>
</dbReference>
<evidence type="ECO:0000259" key="8">
    <source>
        <dbReference type="Pfam" id="PF00122"/>
    </source>
</evidence>
<evidence type="ECO:0000313" key="9">
    <source>
        <dbReference type="EMBL" id="GJM55421.1"/>
    </source>
</evidence>
<evidence type="ECO:0000256" key="7">
    <source>
        <dbReference type="SAM" id="Phobius"/>
    </source>
</evidence>
<dbReference type="GO" id="GO:0016887">
    <property type="term" value="F:ATP hydrolysis activity"/>
    <property type="evidence" value="ECO:0007669"/>
    <property type="project" value="InterPro"/>
</dbReference>
<dbReference type="EMBL" id="BQKC01000001">
    <property type="protein sequence ID" value="GJM55421.1"/>
    <property type="molecule type" value="Genomic_DNA"/>
</dbReference>
<keyword evidence="10" id="KW-1185">Reference proteome</keyword>
<feature type="transmembrane region" description="Helical" evidence="7">
    <location>
        <begin position="632"/>
        <end position="652"/>
    </location>
</feature>
<dbReference type="SFLD" id="SFLDS00003">
    <property type="entry name" value="Haloacid_Dehalogenase"/>
    <property type="match status" value="1"/>
</dbReference>
<dbReference type="GO" id="GO:0005524">
    <property type="term" value="F:ATP binding"/>
    <property type="evidence" value="ECO:0007669"/>
    <property type="project" value="InterPro"/>
</dbReference>
<evidence type="ECO:0000256" key="1">
    <source>
        <dbReference type="ARBA" id="ARBA00004651"/>
    </source>
</evidence>
<accession>A0AAV5B496</accession>
<evidence type="ECO:0000256" key="5">
    <source>
        <dbReference type="ARBA" id="ARBA00023136"/>
    </source>
</evidence>
<dbReference type="PROSITE" id="PS00154">
    <property type="entry name" value="ATPASE_E1_E2"/>
    <property type="match status" value="1"/>
</dbReference>
<feature type="transmembrane region" description="Helical" evidence="7">
    <location>
        <begin position="258"/>
        <end position="281"/>
    </location>
</feature>
<dbReference type="InterPro" id="IPR044492">
    <property type="entry name" value="P_typ_ATPase_HD_dom"/>
</dbReference>
<evidence type="ECO:0000256" key="6">
    <source>
        <dbReference type="SAM" id="MobiDB-lite"/>
    </source>
</evidence>
<evidence type="ECO:0000256" key="4">
    <source>
        <dbReference type="ARBA" id="ARBA00022989"/>
    </source>
</evidence>
<dbReference type="SUPFAM" id="SSF81665">
    <property type="entry name" value="Calcium ATPase, transmembrane domain M"/>
    <property type="match status" value="1"/>
</dbReference>
<dbReference type="SFLD" id="SFLDG00002">
    <property type="entry name" value="C1.7:_P-type_atpase_like"/>
    <property type="match status" value="1"/>
</dbReference>
<dbReference type="Gene3D" id="1.20.1110.10">
    <property type="entry name" value="Calcium-transporting ATPase, transmembrane domain"/>
    <property type="match status" value="1"/>
</dbReference>
<sequence>MTEERPAGGVAPPADPTPAGGLTDVRAARELAEGRGNRDTSAGTRSTADIVRSNLCTLFNAVNVALAALVFTTGSYRNMLFLFVVAANAAIGIFQELRSKRALDRLTILAARPVRVRREGREVEVPADDVVLGDLVLLAHGAQVPCDCLVREGSCLVNESLLTGESRPQAKAPGDTLLSGSFVVSGSVCAQATAVGPDSFAARIGAEAKTAKPVNSQIMATLRFIVRLGTCVLVPVGLALFLRSYLAGGGWSSSVLTTVAAVVGMIPQGLILLTSTVLAVATVRLAERNVLVQQLYCIEALARVDVLCLDKTGTITSGAMTVRELVPVGGTREAALSALAAVMGANAGDANETARAFLSYLEGEGVAAEPAVRAVPFSSERKYSGCVTAGGAYAVGALQFLFPDGAPAGAAPVVAGFPATARVLAVCAVDGFDGDDRPVGAPRLLALAAVADEVRPSAPETLAFFREQGVRLNVISGDDPRTVSAIAAEAGVPDAGSWVDATTLRTPEEVEDAAARYRVFGRVTPQQKRGLVRALQRQGRTVAMTGDGVNDVLALREADCSVAMASGSDAARAVAEIVLVDNDFASMPHVVDEGRRSINNLQRSASLFLVKTVFSMAVGLLCVLFPPYPLLPIQLTLVSVTLTGIPSLVLALEPNRDRVRGSFLANVLSRSVPASAGIVLGLGALVLARGALGFDDAQVSTVATCVVAVLGVALIYAVSRPLNALRRTLLATMAAATVLGITAFGPFFEVAPFSGAMLPFLVLASAAGCALFAVLYKKGGEATDSGRGPYVSFASYLEEREHAHS</sequence>
<dbReference type="PANTHER" id="PTHR42861">
    <property type="entry name" value="CALCIUM-TRANSPORTING ATPASE"/>
    <property type="match status" value="1"/>
</dbReference>
<comment type="subcellular location">
    <subcellularLocation>
        <location evidence="1">Cell membrane</location>
        <topology evidence="1">Multi-pass membrane protein</topology>
    </subcellularLocation>
</comment>
<name>A0AAV5B496_9ACTN</name>
<evidence type="ECO:0000313" key="10">
    <source>
        <dbReference type="Proteomes" id="UP001055025"/>
    </source>
</evidence>
<dbReference type="SUPFAM" id="SSF81653">
    <property type="entry name" value="Calcium ATPase, transduction domain A"/>
    <property type="match status" value="1"/>
</dbReference>
<keyword evidence="3" id="KW-1278">Translocase</keyword>
<dbReference type="PRINTS" id="PR00121">
    <property type="entry name" value="NAKATPASE"/>
</dbReference>
<dbReference type="InterPro" id="IPR023214">
    <property type="entry name" value="HAD_sf"/>
</dbReference>
<dbReference type="InterPro" id="IPR059000">
    <property type="entry name" value="ATPase_P-type_domA"/>
</dbReference>
<dbReference type="GO" id="GO:0005886">
    <property type="term" value="C:plasma membrane"/>
    <property type="evidence" value="ECO:0007669"/>
    <property type="project" value="UniProtKB-SubCell"/>
</dbReference>
<keyword evidence="4 7" id="KW-1133">Transmembrane helix</keyword>
<dbReference type="InterPro" id="IPR036412">
    <property type="entry name" value="HAD-like_sf"/>
</dbReference>
<dbReference type="PRINTS" id="PR00119">
    <property type="entry name" value="CATATPASE"/>
</dbReference>
<evidence type="ECO:0000256" key="3">
    <source>
        <dbReference type="ARBA" id="ARBA00022967"/>
    </source>
</evidence>
<feature type="transmembrane region" description="Helical" evidence="7">
    <location>
        <begin position="55"/>
        <end position="73"/>
    </location>
</feature>
<dbReference type="InterPro" id="IPR008250">
    <property type="entry name" value="ATPase_P-typ_transduc_dom_A_sf"/>
</dbReference>
<dbReference type="SFLD" id="SFLDF00027">
    <property type="entry name" value="p-type_atpase"/>
    <property type="match status" value="1"/>
</dbReference>
<dbReference type="SUPFAM" id="SSF56784">
    <property type="entry name" value="HAD-like"/>
    <property type="match status" value="1"/>
</dbReference>
<comment type="caution">
    <text evidence="9">The sequence shown here is derived from an EMBL/GenBank/DDBJ whole genome shotgun (WGS) entry which is preliminary data.</text>
</comment>
<reference evidence="9" key="1">
    <citation type="journal article" date="2022" name="Int. J. Syst. Evol. Microbiol.">
        <title>Granulimonas faecalis gen. nov., sp. nov., and Leptogranulimonas caecicola gen. nov., sp. nov., novel lactate-producing Atopobiaceae bacteria isolated from mouse intestines, and an emended description of the family Atopobiaceae.</title>
        <authorList>
            <person name="Morinaga K."/>
            <person name="Kusada H."/>
            <person name="Sakamoto S."/>
            <person name="Murakami T."/>
            <person name="Toyoda A."/>
            <person name="Mori H."/>
            <person name="Meng X.Y."/>
            <person name="Takashino M."/>
            <person name="Murotomi K."/>
            <person name="Tamaki H."/>
        </authorList>
    </citation>
    <scope>NUCLEOTIDE SEQUENCE</scope>
    <source>
        <strain evidence="9">OPF53</strain>
    </source>
</reference>
<feature type="transmembrane region" description="Helical" evidence="7">
    <location>
        <begin position="605"/>
        <end position="626"/>
    </location>
</feature>
<gene>
    <name evidence="9" type="ORF">ATOP_10760</name>
</gene>
<organism evidence="9 10">
    <name type="scientific">Granulimonas faecalis</name>
    <dbReference type="NCBI Taxonomy" id="2894155"/>
    <lineage>
        <taxon>Bacteria</taxon>
        <taxon>Bacillati</taxon>
        <taxon>Actinomycetota</taxon>
        <taxon>Coriobacteriia</taxon>
        <taxon>Coriobacteriales</taxon>
        <taxon>Kribbibacteriaceae</taxon>
        <taxon>Granulimonas</taxon>
    </lineage>
</organism>
<feature type="domain" description="P-type ATPase A" evidence="8">
    <location>
        <begin position="110"/>
        <end position="206"/>
    </location>
</feature>
<dbReference type="SUPFAM" id="SSF81660">
    <property type="entry name" value="Metal cation-transporting ATPase, ATP-binding domain N"/>
    <property type="match status" value="1"/>
</dbReference>
<proteinExistence type="predicted"/>
<dbReference type="NCBIfam" id="TIGR01494">
    <property type="entry name" value="ATPase_P-type"/>
    <property type="match status" value="2"/>
</dbReference>
<dbReference type="InterPro" id="IPR001757">
    <property type="entry name" value="P_typ_ATPase"/>
</dbReference>
<dbReference type="InterPro" id="IPR018303">
    <property type="entry name" value="ATPase_P-typ_P_site"/>
</dbReference>
<keyword evidence="5 7" id="KW-0472">Membrane</keyword>
<dbReference type="AlphaFoldDB" id="A0AAV5B496"/>
<keyword evidence="2 7" id="KW-0812">Transmembrane</keyword>
<dbReference type="InterPro" id="IPR023298">
    <property type="entry name" value="ATPase_P-typ_TM_dom_sf"/>
</dbReference>
<dbReference type="Gene3D" id="2.70.150.10">
    <property type="entry name" value="Calcium-transporting ATPase, cytoplasmic transduction domain A"/>
    <property type="match status" value="1"/>
</dbReference>
<feature type="transmembrane region" description="Helical" evidence="7">
    <location>
        <begin position="79"/>
        <end position="97"/>
    </location>
</feature>